<accession>A0A1H2EC38</accession>
<dbReference type="Pfam" id="PF00126">
    <property type="entry name" value="HTH_1"/>
    <property type="match status" value="1"/>
</dbReference>
<reference evidence="7" key="1">
    <citation type="submission" date="2016-10" db="EMBL/GenBank/DDBJ databases">
        <authorList>
            <person name="Varghese N."/>
            <person name="Submissions S."/>
        </authorList>
    </citation>
    <scope>NUCLEOTIDE SEQUENCE [LARGE SCALE GENOMIC DNA]</scope>
    <source>
        <strain evidence="7">CCTCC 2012022</strain>
    </source>
</reference>
<dbReference type="InterPro" id="IPR036390">
    <property type="entry name" value="WH_DNA-bd_sf"/>
</dbReference>
<dbReference type="GO" id="GO:0043565">
    <property type="term" value="F:sequence-specific DNA binding"/>
    <property type="evidence" value="ECO:0007669"/>
    <property type="project" value="TreeGrafter"/>
</dbReference>
<dbReference type="FunFam" id="1.10.10.10:FF:000001">
    <property type="entry name" value="LysR family transcriptional regulator"/>
    <property type="match status" value="1"/>
</dbReference>
<dbReference type="InterPro" id="IPR058163">
    <property type="entry name" value="LysR-type_TF_proteobact-type"/>
</dbReference>
<keyword evidence="3" id="KW-0238">DNA-binding</keyword>
<protein>
    <submittedName>
        <fullName evidence="6">Transcriptional regulator, LysR family</fullName>
    </submittedName>
</protein>
<dbReference type="CDD" id="cd08422">
    <property type="entry name" value="PBP2_CrgA_like"/>
    <property type="match status" value="1"/>
</dbReference>
<dbReference type="GO" id="GO:0003700">
    <property type="term" value="F:DNA-binding transcription factor activity"/>
    <property type="evidence" value="ECO:0007669"/>
    <property type="project" value="InterPro"/>
</dbReference>
<evidence type="ECO:0000313" key="6">
    <source>
        <dbReference type="EMBL" id="SDT92697.1"/>
    </source>
</evidence>
<dbReference type="InterPro" id="IPR036388">
    <property type="entry name" value="WH-like_DNA-bd_sf"/>
</dbReference>
<organism evidence="6 7">
    <name type="scientific">Geopseudomonas guangdongensis</name>
    <dbReference type="NCBI Taxonomy" id="1245526"/>
    <lineage>
        <taxon>Bacteria</taxon>
        <taxon>Pseudomonadati</taxon>
        <taxon>Pseudomonadota</taxon>
        <taxon>Gammaproteobacteria</taxon>
        <taxon>Pseudomonadales</taxon>
        <taxon>Pseudomonadaceae</taxon>
        <taxon>Geopseudomonas</taxon>
    </lineage>
</organism>
<evidence type="ECO:0000256" key="2">
    <source>
        <dbReference type="ARBA" id="ARBA00023015"/>
    </source>
</evidence>
<dbReference type="SUPFAM" id="SSF53850">
    <property type="entry name" value="Periplasmic binding protein-like II"/>
    <property type="match status" value="1"/>
</dbReference>
<name>A0A1H2EC38_9GAMM</name>
<keyword evidence="2" id="KW-0805">Transcription regulation</keyword>
<gene>
    <name evidence="6" type="ORF">SAMN05216580_0489</name>
</gene>
<dbReference type="SUPFAM" id="SSF46785">
    <property type="entry name" value="Winged helix' DNA-binding domain"/>
    <property type="match status" value="1"/>
</dbReference>
<proteinExistence type="inferred from homology"/>
<dbReference type="PROSITE" id="PS50931">
    <property type="entry name" value="HTH_LYSR"/>
    <property type="match status" value="1"/>
</dbReference>
<dbReference type="STRING" id="1245526.SAMN05216580_0489"/>
<dbReference type="InterPro" id="IPR000847">
    <property type="entry name" value="LysR_HTH_N"/>
</dbReference>
<evidence type="ECO:0000313" key="7">
    <source>
        <dbReference type="Proteomes" id="UP000243063"/>
    </source>
</evidence>
<keyword evidence="7" id="KW-1185">Reference proteome</keyword>
<sequence length="311" mass="34633">MDVLQAMRVFARVIDSGSFTAAAQTLELSTAQVSRLVSELEASLQARLLYRTTRRLRLTEAGARYLERCRQILAQVDEAAAEASGAHLTPRGRLRVHSFTGLGTQYLMPLVVRYAELYPQVDVDLALSQRTPDLLEEGHDVVVTHCRELPDSELVAQRLGEVFSVVCAAPAYLRRHGTPQTPEALRAHRCLRLLDPVYPGDWVFERQGERQVISPGQTFQVNVSEAMVQAAVAGMGVCLLPSFMAAKALREGGLVRLLPQWQLHERSLYALYSSRRFLDAKIATWVALLKAELPLLLARDSADLDNPAYWA</sequence>
<feature type="domain" description="HTH lysR-type" evidence="5">
    <location>
        <begin position="1"/>
        <end position="59"/>
    </location>
</feature>
<dbReference type="AlphaFoldDB" id="A0A1H2EC38"/>
<dbReference type="GO" id="GO:0006351">
    <property type="term" value="P:DNA-templated transcription"/>
    <property type="evidence" value="ECO:0007669"/>
    <property type="project" value="TreeGrafter"/>
</dbReference>
<evidence type="ECO:0000256" key="1">
    <source>
        <dbReference type="ARBA" id="ARBA00009437"/>
    </source>
</evidence>
<dbReference type="Pfam" id="PF03466">
    <property type="entry name" value="LysR_substrate"/>
    <property type="match status" value="1"/>
</dbReference>
<keyword evidence="4" id="KW-0804">Transcription</keyword>
<dbReference type="Gene3D" id="1.10.10.10">
    <property type="entry name" value="Winged helix-like DNA-binding domain superfamily/Winged helix DNA-binding domain"/>
    <property type="match status" value="1"/>
</dbReference>
<dbReference type="RefSeq" id="WP_090211844.1">
    <property type="nucleotide sequence ID" value="NZ_LT629780.1"/>
</dbReference>
<evidence type="ECO:0000256" key="3">
    <source>
        <dbReference type="ARBA" id="ARBA00023125"/>
    </source>
</evidence>
<evidence type="ECO:0000256" key="4">
    <source>
        <dbReference type="ARBA" id="ARBA00023163"/>
    </source>
</evidence>
<dbReference type="OrthoDB" id="9786526at2"/>
<dbReference type="Gene3D" id="3.40.190.290">
    <property type="match status" value="1"/>
</dbReference>
<comment type="similarity">
    <text evidence="1">Belongs to the LysR transcriptional regulatory family.</text>
</comment>
<dbReference type="PANTHER" id="PTHR30537:SF5">
    <property type="entry name" value="HTH-TYPE TRANSCRIPTIONAL ACTIVATOR TTDR-RELATED"/>
    <property type="match status" value="1"/>
</dbReference>
<dbReference type="PANTHER" id="PTHR30537">
    <property type="entry name" value="HTH-TYPE TRANSCRIPTIONAL REGULATOR"/>
    <property type="match status" value="1"/>
</dbReference>
<dbReference type="Proteomes" id="UP000243063">
    <property type="component" value="Chromosome I"/>
</dbReference>
<dbReference type="EMBL" id="LT629780">
    <property type="protein sequence ID" value="SDT92697.1"/>
    <property type="molecule type" value="Genomic_DNA"/>
</dbReference>
<dbReference type="InterPro" id="IPR005119">
    <property type="entry name" value="LysR_subst-bd"/>
</dbReference>
<evidence type="ECO:0000259" key="5">
    <source>
        <dbReference type="PROSITE" id="PS50931"/>
    </source>
</evidence>